<dbReference type="AlphaFoldDB" id="A0A915IXK2"/>
<name>A0A915IXK2_ROMCU</name>
<dbReference type="Proteomes" id="UP000887565">
    <property type="component" value="Unplaced"/>
</dbReference>
<organism evidence="1 2">
    <name type="scientific">Romanomermis culicivorax</name>
    <name type="common">Nematode worm</name>
    <dbReference type="NCBI Taxonomy" id="13658"/>
    <lineage>
        <taxon>Eukaryota</taxon>
        <taxon>Metazoa</taxon>
        <taxon>Ecdysozoa</taxon>
        <taxon>Nematoda</taxon>
        <taxon>Enoplea</taxon>
        <taxon>Dorylaimia</taxon>
        <taxon>Mermithida</taxon>
        <taxon>Mermithoidea</taxon>
        <taxon>Mermithidae</taxon>
        <taxon>Romanomermis</taxon>
    </lineage>
</organism>
<protein>
    <submittedName>
        <fullName evidence="2">Uncharacterized protein</fullName>
    </submittedName>
</protein>
<reference evidence="2" key="1">
    <citation type="submission" date="2022-11" db="UniProtKB">
        <authorList>
            <consortium name="WormBaseParasite"/>
        </authorList>
    </citation>
    <scope>IDENTIFICATION</scope>
</reference>
<keyword evidence="1" id="KW-1185">Reference proteome</keyword>
<evidence type="ECO:0000313" key="1">
    <source>
        <dbReference type="Proteomes" id="UP000887565"/>
    </source>
</evidence>
<dbReference type="WBParaSite" id="nRc.2.0.1.t18492-RA">
    <property type="protein sequence ID" value="nRc.2.0.1.t18492-RA"/>
    <property type="gene ID" value="nRc.2.0.1.g18492"/>
</dbReference>
<sequence>MTSRKIDQFRHLVKKCEFCSVLRKIRSVYYVELLILLFNLGQGLRASANFPLFYEKVCSDLYNNEQRHLCKELKKHKQIENTVQGETAKWLMYNEIVTFVPYLLSATFFGSYGDK</sequence>
<evidence type="ECO:0000313" key="2">
    <source>
        <dbReference type="WBParaSite" id="nRc.2.0.1.t18492-RA"/>
    </source>
</evidence>
<proteinExistence type="predicted"/>
<accession>A0A915IXK2</accession>